<keyword evidence="3" id="KW-1185">Reference proteome</keyword>
<feature type="region of interest" description="Disordered" evidence="1">
    <location>
        <begin position="1"/>
        <end position="70"/>
    </location>
</feature>
<dbReference type="Proteomes" id="UP000295411">
    <property type="component" value="Unassembled WGS sequence"/>
</dbReference>
<dbReference type="RefSeq" id="WP_133404527.1">
    <property type="nucleotide sequence ID" value="NZ_SMTK01000004.1"/>
</dbReference>
<comment type="caution">
    <text evidence="2">The sequence shown here is derived from an EMBL/GenBank/DDBJ whole genome shotgun (WGS) entry which is preliminary data.</text>
</comment>
<sequence>MTASANDDAGEKDKSGLAQAADSFTQNLADQVPDGIDSGPQDTANEGEDPRTHTHASLSEGSNARDNDGR</sequence>
<dbReference type="AlphaFoldDB" id="A0A4R5TUV7"/>
<evidence type="ECO:0000256" key="1">
    <source>
        <dbReference type="SAM" id="MobiDB-lite"/>
    </source>
</evidence>
<evidence type="ECO:0000313" key="3">
    <source>
        <dbReference type="Proteomes" id="UP000295411"/>
    </source>
</evidence>
<name>A0A4R5TUV7_9MICC</name>
<gene>
    <name evidence="2" type="ORF">E2F48_13815</name>
</gene>
<accession>A0A4R5TUV7</accession>
<protein>
    <submittedName>
        <fullName evidence="2">Uncharacterized protein</fullName>
    </submittedName>
</protein>
<proteinExistence type="predicted"/>
<organism evidence="2 3">
    <name type="scientific">Arthrobacter crusticola</name>
    <dbReference type="NCBI Taxonomy" id="2547960"/>
    <lineage>
        <taxon>Bacteria</taxon>
        <taxon>Bacillati</taxon>
        <taxon>Actinomycetota</taxon>
        <taxon>Actinomycetes</taxon>
        <taxon>Micrococcales</taxon>
        <taxon>Micrococcaceae</taxon>
        <taxon>Arthrobacter</taxon>
    </lineage>
</organism>
<evidence type="ECO:0000313" key="2">
    <source>
        <dbReference type="EMBL" id="TDK24864.1"/>
    </source>
</evidence>
<reference evidence="2 3" key="1">
    <citation type="submission" date="2019-03" db="EMBL/GenBank/DDBJ databases">
        <title>Arthrobacter sp. nov., an bacterium isolated from biocrust in Mu Us Desert.</title>
        <authorList>
            <person name="Lixiong L."/>
        </authorList>
    </citation>
    <scope>NUCLEOTIDE SEQUENCE [LARGE SCALE GENOMIC DNA]</scope>
    <source>
        <strain evidence="2 3">SLN-3</strain>
    </source>
</reference>
<dbReference type="OrthoDB" id="4951701at2"/>
<dbReference type="EMBL" id="SMTK01000004">
    <property type="protein sequence ID" value="TDK24864.1"/>
    <property type="molecule type" value="Genomic_DNA"/>
</dbReference>